<evidence type="ECO:0000256" key="5">
    <source>
        <dbReference type="ARBA" id="ARBA00023136"/>
    </source>
</evidence>
<evidence type="ECO:0000256" key="1">
    <source>
        <dbReference type="ARBA" id="ARBA00004651"/>
    </source>
</evidence>
<evidence type="ECO:0000313" key="8">
    <source>
        <dbReference type="Proteomes" id="UP000641932"/>
    </source>
</evidence>
<dbReference type="EMBL" id="BMMS01000004">
    <property type="protein sequence ID" value="GGO83255.1"/>
    <property type="molecule type" value="Genomic_DNA"/>
</dbReference>
<evidence type="ECO:0000256" key="3">
    <source>
        <dbReference type="ARBA" id="ARBA00022692"/>
    </source>
</evidence>
<feature type="transmembrane region" description="Helical" evidence="6">
    <location>
        <begin position="54"/>
        <end position="76"/>
    </location>
</feature>
<dbReference type="PANTHER" id="PTHR47089">
    <property type="entry name" value="ABC TRANSPORTER, PERMEASE PROTEIN"/>
    <property type="match status" value="1"/>
</dbReference>
<comment type="subcellular location">
    <subcellularLocation>
        <location evidence="1">Cell membrane</location>
        <topology evidence="1">Multi-pass membrane protein</topology>
    </subcellularLocation>
</comment>
<feature type="transmembrane region" description="Helical" evidence="6">
    <location>
        <begin position="199"/>
        <end position="217"/>
    </location>
</feature>
<dbReference type="GO" id="GO:0022857">
    <property type="term" value="F:transmembrane transporter activity"/>
    <property type="evidence" value="ECO:0007669"/>
    <property type="project" value="InterPro"/>
</dbReference>
<feature type="transmembrane region" description="Helical" evidence="6">
    <location>
        <begin position="141"/>
        <end position="159"/>
    </location>
</feature>
<sequence>MKKFDKDRVILGIAAPVLAVVFAMVLSSLIVLISGKNPFDAFRLMFEYAQGADVQVLILNRATVYYIAAIAVAIGFRMNLFNIGVDGQYRLAAMLAAAAGGAMHLPGPLHILMIIITAIAVGGAWAGVAALLKVRRGVSEVVSTIMLNAIATSLIAYLMHTDILGRQPPGSNNVTTTPLDDTAWFPGIGVDVDGQRMEVYGFIFVAAALGVGFHYMLSRTKFGFDLRAAGASDSAAVASGVNTKRMVLISMLLSGGLAGLIGLPQLLGETHSYGLVDFPAGIGFTGIAIALLGRNSPVGIAFGALLWAFLDRSAPNLDFNGYEKEIATIMQGLIVISVVVAYELVRRYGLRRQQQQVGEQLAQAARKNPEEVAA</sequence>
<dbReference type="Pfam" id="PF02653">
    <property type="entry name" value="BPD_transp_2"/>
    <property type="match status" value="1"/>
</dbReference>
<comment type="caution">
    <text evidence="7">The sequence shown here is derived from an EMBL/GenBank/DDBJ whole genome shotgun (WGS) entry which is preliminary data.</text>
</comment>
<dbReference type="RefSeq" id="WP_189130448.1">
    <property type="nucleotide sequence ID" value="NZ_BMMS01000004.1"/>
</dbReference>
<dbReference type="PANTHER" id="PTHR47089:SF1">
    <property type="entry name" value="GUANOSINE ABC TRANSPORTER PERMEASE PROTEIN NUPP"/>
    <property type="match status" value="1"/>
</dbReference>
<reference evidence="7" key="1">
    <citation type="journal article" date="2014" name="Int. J. Syst. Evol. Microbiol.">
        <title>Complete genome sequence of Corynebacterium casei LMG S-19264T (=DSM 44701T), isolated from a smear-ripened cheese.</title>
        <authorList>
            <consortium name="US DOE Joint Genome Institute (JGI-PGF)"/>
            <person name="Walter F."/>
            <person name="Albersmeier A."/>
            <person name="Kalinowski J."/>
            <person name="Ruckert C."/>
        </authorList>
    </citation>
    <scope>NUCLEOTIDE SEQUENCE</scope>
    <source>
        <strain evidence="7">CGMCC 4.7201</strain>
    </source>
</reference>
<keyword evidence="2" id="KW-1003">Cell membrane</keyword>
<keyword evidence="8" id="KW-1185">Reference proteome</keyword>
<dbReference type="CDD" id="cd06580">
    <property type="entry name" value="TM_PBP1_transp_TpRbsC_like"/>
    <property type="match status" value="1"/>
</dbReference>
<organism evidence="7 8">
    <name type="scientific">Wenjunlia tyrosinilytica</name>
    <dbReference type="NCBI Taxonomy" id="1544741"/>
    <lineage>
        <taxon>Bacteria</taxon>
        <taxon>Bacillati</taxon>
        <taxon>Actinomycetota</taxon>
        <taxon>Actinomycetes</taxon>
        <taxon>Kitasatosporales</taxon>
        <taxon>Streptomycetaceae</taxon>
        <taxon>Wenjunlia</taxon>
    </lineage>
</organism>
<evidence type="ECO:0000256" key="2">
    <source>
        <dbReference type="ARBA" id="ARBA00022475"/>
    </source>
</evidence>
<keyword evidence="5 6" id="KW-0472">Membrane</keyword>
<name>A0A917ZH30_9ACTN</name>
<feature type="transmembrane region" description="Helical" evidence="6">
    <location>
        <begin position="9"/>
        <end position="34"/>
    </location>
</feature>
<keyword evidence="3 6" id="KW-0812">Transmembrane</keyword>
<gene>
    <name evidence="7" type="ORF">GCM10012280_11810</name>
</gene>
<evidence type="ECO:0000313" key="7">
    <source>
        <dbReference type="EMBL" id="GGO83255.1"/>
    </source>
</evidence>
<dbReference type="GO" id="GO:0005886">
    <property type="term" value="C:plasma membrane"/>
    <property type="evidence" value="ECO:0007669"/>
    <property type="project" value="UniProtKB-SubCell"/>
</dbReference>
<feature type="transmembrane region" description="Helical" evidence="6">
    <location>
        <begin position="326"/>
        <end position="345"/>
    </location>
</feature>
<dbReference type="Proteomes" id="UP000641932">
    <property type="component" value="Unassembled WGS sequence"/>
</dbReference>
<feature type="transmembrane region" description="Helical" evidence="6">
    <location>
        <begin position="247"/>
        <end position="267"/>
    </location>
</feature>
<keyword evidence="4 6" id="KW-1133">Transmembrane helix</keyword>
<dbReference type="AlphaFoldDB" id="A0A917ZH30"/>
<accession>A0A917ZH30</accession>
<evidence type="ECO:0000256" key="6">
    <source>
        <dbReference type="SAM" id="Phobius"/>
    </source>
</evidence>
<feature type="transmembrane region" description="Helical" evidence="6">
    <location>
        <begin position="111"/>
        <end position="132"/>
    </location>
</feature>
<evidence type="ECO:0000256" key="4">
    <source>
        <dbReference type="ARBA" id="ARBA00022989"/>
    </source>
</evidence>
<reference evidence="7" key="2">
    <citation type="submission" date="2020-09" db="EMBL/GenBank/DDBJ databases">
        <authorList>
            <person name="Sun Q."/>
            <person name="Zhou Y."/>
        </authorList>
    </citation>
    <scope>NUCLEOTIDE SEQUENCE</scope>
    <source>
        <strain evidence="7">CGMCC 4.7201</strain>
    </source>
</reference>
<feature type="transmembrane region" description="Helical" evidence="6">
    <location>
        <begin position="88"/>
        <end position="105"/>
    </location>
</feature>
<protein>
    <submittedName>
        <fullName evidence="7">ABC transporter permease</fullName>
    </submittedName>
</protein>
<proteinExistence type="predicted"/>
<dbReference type="InterPro" id="IPR001851">
    <property type="entry name" value="ABC_transp_permease"/>
</dbReference>